<reference evidence="2 3" key="1">
    <citation type="submission" date="2022-01" db="EMBL/GenBank/DDBJ databases">
        <authorList>
            <person name="Xiong W."/>
            <person name="Schranz E."/>
        </authorList>
    </citation>
    <scope>NUCLEOTIDE SEQUENCE [LARGE SCALE GENOMIC DNA]</scope>
</reference>
<comment type="caution">
    <text evidence="2">The sequence shown here is derived from an EMBL/GenBank/DDBJ whole genome shotgun (WGS) entry which is preliminary data.</text>
</comment>
<evidence type="ECO:0000313" key="2">
    <source>
        <dbReference type="EMBL" id="CAH1424046.1"/>
    </source>
</evidence>
<dbReference type="PROSITE" id="PS50011">
    <property type="entry name" value="PROTEIN_KINASE_DOM"/>
    <property type="match status" value="1"/>
</dbReference>
<dbReference type="InterPro" id="IPR000719">
    <property type="entry name" value="Prot_kinase_dom"/>
</dbReference>
<dbReference type="AlphaFoldDB" id="A0AAU9MEX7"/>
<keyword evidence="3" id="KW-1185">Reference proteome</keyword>
<dbReference type="Proteomes" id="UP001157418">
    <property type="component" value="Unassembled WGS sequence"/>
</dbReference>
<evidence type="ECO:0000259" key="1">
    <source>
        <dbReference type="PROSITE" id="PS50011"/>
    </source>
</evidence>
<dbReference type="SUPFAM" id="SSF56112">
    <property type="entry name" value="Protein kinase-like (PK-like)"/>
    <property type="match status" value="1"/>
</dbReference>
<protein>
    <recommendedName>
        <fullName evidence="1">Protein kinase domain-containing protein</fullName>
    </recommendedName>
</protein>
<sequence>MFPPPLTLSSPNRVSSLLLHIFPSNPHENHLSRHLESAWRLTISNRSLSDSPLLLLFSPSSDIPRFSHSPSSSRTLPDQATVHRITTRVRFGCEEGATAYGAGRESQQEFFRSAVSSEDVAVKVYFGNQYSENALQDYNKEIGIMKRLRHPNVLLFMGSICRPQDKLAIVIE</sequence>
<feature type="domain" description="Protein kinase" evidence="1">
    <location>
        <begin position="89"/>
        <end position="172"/>
    </location>
</feature>
<dbReference type="InterPro" id="IPR011009">
    <property type="entry name" value="Kinase-like_dom_sf"/>
</dbReference>
<dbReference type="Pfam" id="PF07714">
    <property type="entry name" value="PK_Tyr_Ser-Thr"/>
    <property type="match status" value="1"/>
</dbReference>
<dbReference type="InterPro" id="IPR001245">
    <property type="entry name" value="Ser-Thr/Tyr_kinase_cat_dom"/>
</dbReference>
<dbReference type="GO" id="GO:0005524">
    <property type="term" value="F:ATP binding"/>
    <property type="evidence" value="ECO:0007669"/>
    <property type="project" value="InterPro"/>
</dbReference>
<organism evidence="2 3">
    <name type="scientific">Lactuca virosa</name>
    <dbReference type="NCBI Taxonomy" id="75947"/>
    <lineage>
        <taxon>Eukaryota</taxon>
        <taxon>Viridiplantae</taxon>
        <taxon>Streptophyta</taxon>
        <taxon>Embryophyta</taxon>
        <taxon>Tracheophyta</taxon>
        <taxon>Spermatophyta</taxon>
        <taxon>Magnoliopsida</taxon>
        <taxon>eudicotyledons</taxon>
        <taxon>Gunneridae</taxon>
        <taxon>Pentapetalae</taxon>
        <taxon>asterids</taxon>
        <taxon>campanulids</taxon>
        <taxon>Asterales</taxon>
        <taxon>Asteraceae</taxon>
        <taxon>Cichorioideae</taxon>
        <taxon>Cichorieae</taxon>
        <taxon>Lactucinae</taxon>
        <taxon>Lactuca</taxon>
    </lineage>
</organism>
<gene>
    <name evidence="2" type="ORF">LVIROSA_LOCUS11291</name>
</gene>
<accession>A0AAU9MEX7</accession>
<name>A0AAU9MEX7_9ASTR</name>
<proteinExistence type="predicted"/>
<dbReference type="EMBL" id="CAKMRJ010001286">
    <property type="protein sequence ID" value="CAH1424046.1"/>
    <property type="molecule type" value="Genomic_DNA"/>
</dbReference>
<evidence type="ECO:0000313" key="3">
    <source>
        <dbReference type="Proteomes" id="UP001157418"/>
    </source>
</evidence>
<dbReference type="Gene3D" id="3.30.200.20">
    <property type="entry name" value="Phosphorylase Kinase, domain 1"/>
    <property type="match status" value="1"/>
</dbReference>
<dbReference type="GO" id="GO:0004672">
    <property type="term" value="F:protein kinase activity"/>
    <property type="evidence" value="ECO:0007669"/>
    <property type="project" value="InterPro"/>
</dbReference>